<keyword evidence="5" id="KW-0539">Nucleus</keyword>
<protein>
    <recommendedName>
        <fullName evidence="6">AP2/ERF domain-containing protein</fullName>
    </recommendedName>
</protein>
<dbReference type="GO" id="GO:0005634">
    <property type="term" value="C:nucleus"/>
    <property type="evidence" value="ECO:0007669"/>
    <property type="project" value="UniProtKB-SubCell"/>
</dbReference>
<dbReference type="GO" id="GO:0003700">
    <property type="term" value="F:DNA-binding transcription factor activity"/>
    <property type="evidence" value="ECO:0007669"/>
    <property type="project" value="InterPro"/>
</dbReference>
<proteinExistence type="predicted"/>
<reference evidence="7" key="1">
    <citation type="submission" date="2022-06" db="EMBL/GenBank/DDBJ databases">
        <title>Uncovering the hologenomic basis of an extraordinary plant invasion.</title>
        <authorList>
            <person name="Bieker V.C."/>
            <person name="Martin M.D."/>
            <person name="Gilbert T."/>
            <person name="Hodgins K."/>
            <person name="Battlay P."/>
            <person name="Petersen B."/>
            <person name="Wilson J."/>
        </authorList>
    </citation>
    <scope>NUCLEOTIDE SEQUENCE</scope>
    <source>
        <strain evidence="7">AA19_3_7</strain>
        <tissue evidence="7">Leaf</tissue>
    </source>
</reference>
<keyword evidence="4" id="KW-0804">Transcription</keyword>
<evidence type="ECO:0000313" key="8">
    <source>
        <dbReference type="Proteomes" id="UP001206925"/>
    </source>
</evidence>
<dbReference type="PANTHER" id="PTHR31194:SF62">
    <property type="entry name" value="ETHYLENE-RESPONSIVE TRANSCRIPTION FACTOR ERF118"/>
    <property type="match status" value="1"/>
</dbReference>
<dbReference type="InterPro" id="IPR036955">
    <property type="entry name" value="AP2/ERF_dom_sf"/>
</dbReference>
<dbReference type="SMART" id="SM00380">
    <property type="entry name" value="AP2"/>
    <property type="match status" value="1"/>
</dbReference>
<keyword evidence="8" id="KW-1185">Reference proteome</keyword>
<dbReference type="AlphaFoldDB" id="A0AAD5D3Z0"/>
<evidence type="ECO:0000256" key="4">
    <source>
        <dbReference type="ARBA" id="ARBA00023163"/>
    </source>
</evidence>
<comment type="subcellular location">
    <subcellularLocation>
        <location evidence="1">Nucleus</location>
    </subcellularLocation>
</comment>
<feature type="non-terminal residue" evidence="7">
    <location>
        <position position="235"/>
    </location>
</feature>
<dbReference type="EMBL" id="JAMZMK010005649">
    <property type="protein sequence ID" value="KAI7752640.1"/>
    <property type="molecule type" value="Genomic_DNA"/>
</dbReference>
<organism evidence="7 8">
    <name type="scientific">Ambrosia artemisiifolia</name>
    <name type="common">Common ragweed</name>
    <dbReference type="NCBI Taxonomy" id="4212"/>
    <lineage>
        <taxon>Eukaryota</taxon>
        <taxon>Viridiplantae</taxon>
        <taxon>Streptophyta</taxon>
        <taxon>Embryophyta</taxon>
        <taxon>Tracheophyta</taxon>
        <taxon>Spermatophyta</taxon>
        <taxon>Magnoliopsida</taxon>
        <taxon>eudicotyledons</taxon>
        <taxon>Gunneridae</taxon>
        <taxon>Pentapetalae</taxon>
        <taxon>asterids</taxon>
        <taxon>campanulids</taxon>
        <taxon>Asterales</taxon>
        <taxon>Asteraceae</taxon>
        <taxon>Asteroideae</taxon>
        <taxon>Heliantheae alliance</taxon>
        <taxon>Heliantheae</taxon>
        <taxon>Ambrosia</taxon>
    </lineage>
</organism>
<evidence type="ECO:0000259" key="6">
    <source>
        <dbReference type="PROSITE" id="PS51032"/>
    </source>
</evidence>
<dbReference type="GO" id="GO:0003677">
    <property type="term" value="F:DNA binding"/>
    <property type="evidence" value="ECO:0007669"/>
    <property type="project" value="UniProtKB-KW"/>
</dbReference>
<evidence type="ECO:0000256" key="2">
    <source>
        <dbReference type="ARBA" id="ARBA00023015"/>
    </source>
</evidence>
<dbReference type="PROSITE" id="PS51032">
    <property type="entry name" value="AP2_ERF"/>
    <property type="match status" value="1"/>
</dbReference>
<evidence type="ECO:0000256" key="3">
    <source>
        <dbReference type="ARBA" id="ARBA00023125"/>
    </source>
</evidence>
<comment type="caution">
    <text evidence="7">The sequence shown here is derived from an EMBL/GenBank/DDBJ whole genome shotgun (WGS) entry which is preliminary data.</text>
</comment>
<evidence type="ECO:0000256" key="1">
    <source>
        <dbReference type="ARBA" id="ARBA00004123"/>
    </source>
</evidence>
<evidence type="ECO:0000313" key="7">
    <source>
        <dbReference type="EMBL" id="KAI7752640.1"/>
    </source>
</evidence>
<dbReference type="InterPro" id="IPR016177">
    <property type="entry name" value="DNA-bd_dom_sf"/>
</dbReference>
<accession>A0AAD5D3Z0</accession>
<keyword evidence="2" id="KW-0805">Transcription regulation</keyword>
<sequence length="235" mass="26888">HKIFVPWNSLRLQFIDCQTFNRTRLRGSGEWASEISDPFTRKRIWLGTFNTVDEASDAYMAKKEFQARRMGLHVESRLKGSVGCEVGPMHWKKRWRGSVYDPDRKVDVDSDLEEEALKAFEAMKQERVKTEQFRGRAKLDSTPFVKSSSPCSQVVVKWRMAVGSADRYRTKSRTGQLPVITIYENNIMGIGREEGGPHEVLTCAEQKPLNPSAPTQASSSCNTMKPLSLRLRFRL</sequence>
<dbReference type="InterPro" id="IPR050913">
    <property type="entry name" value="AP2/ERF_ERF"/>
</dbReference>
<gene>
    <name evidence="7" type="ORF">M8C21_017727</name>
</gene>
<dbReference type="Gene3D" id="3.30.730.10">
    <property type="entry name" value="AP2/ERF domain"/>
    <property type="match status" value="1"/>
</dbReference>
<dbReference type="InterPro" id="IPR001471">
    <property type="entry name" value="AP2/ERF_dom"/>
</dbReference>
<evidence type="ECO:0000256" key="5">
    <source>
        <dbReference type="ARBA" id="ARBA00023242"/>
    </source>
</evidence>
<dbReference type="PANTHER" id="PTHR31194">
    <property type="entry name" value="SHN SHINE , DNA BINDING / TRANSCRIPTION FACTOR"/>
    <property type="match status" value="1"/>
</dbReference>
<dbReference type="Proteomes" id="UP001206925">
    <property type="component" value="Unassembled WGS sequence"/>
</dbReference>
<name>A0AAD5D3Z0_AMBAR</name>
<feature type="domain" description="AP2/ERF" evidence="6">
    <location>
        <begin position="19"/>
        <end position="59"/>
    </location>
</feature>
<dbReference type="SUPFAM" id="SSF54171">
    <property type="entry name" value="DNA-binding domain"/>
    <property type="match status" value="1"/>
</dbReference>
<feature type="non-terminal residue" evidence="7">
    <location>
        <position position="1"/>
    </location>
</feature>
<keyword evidence="3" id="KW-0238">DNA-binding</keyword>